<feature type="domain" description="Helicase ATP-binding" evidence="10">
    <location>
        <begin position="296"/>
        <end position="486"/>
    </location>
</feature>
<evidence type="ECO:0000256" key="1">
    <source>
        <dbReference type="ARBA" id="ARBA00006847"/>
    </source>
</evidence>
<keyword evidence="7" id="KW-0347">Helicase</keyword>
<comment type="similarity">
    <text evidence="1">In the N-terminal section; belongs to the CRISPR-associated nuclease Cas3-HD family.</text>
</comment>
<dbReference type="RefSeq" id="WP_171777917.1">
    <property type="nucleotide sequence ID" value="NZ_CP045273.1"/>
</dbReference>
<dbReference type="InterPro" id="IPR027417">
    <property type="entry name" value="P-loop_NTPase"/>
</dbReference>
<evidence type="ECO:0000256" key="5">
    <source>
        <dbReference type="ARBA" id="ARBA00022741"/>
    </source>
</evidence>
<evidence type="ECO:0000256" key="8">
    <source>
        <dbReference type="ARBA" id="ARBA00022840"/>
    </source>
</evidence>
<evidence type="ECO:0000256" key="2">
    <source>
        <dbReference type="ARBA" id="ARBA00009046"/>
    </source>
</evidence>
<dbReference type="Pfam" id="PF00270">
    <property type="entry name" value="DEAD"/>
    <property type="match status" value="1"/>
</dbReference>
<dbReference type="GO" id="GO:0003676">
    <property type="term" value="F:nucleic acid binding"/>
    <property type="evidence" value="ECO:0007669"/>
    <property type="project" value="InterPro"/>
</dbReference>
<dbReference type="NCBIfam" id="TIGR01596">
    <property type="entry name" value="cas3_HD"/>
    <property type="match status" value="1"/>
</dbReference>
<dbReference type="InterPro" id="IPR014001">
    <property type="entry name" value="Helicase_ATP-bd"/>
</dbReference>
<dbReference type="SUPFAM" id="SSF52540">
    <property type="entry name" value="P-loop containing nucleoside triphosphate hydrolases"/>
    <property type="match status" value="1"/>
</dbReference>
<name>A0A6M6E8M2_PRIMG</name>
<dbReference type="InterPro" id="IPR011545">
    <property type="entry name" value="DEAD/DEAH_box_helicase_dom"/>
</dbReference>
<dbReference type="GO" id="GO:0004518">
    <property type="term" value="F:nuclease activity"/>
    <property type="evidence" value="ECO:0007669"/>
    <property type="project" value="UniProtKB-KW"/>
</dbReference>
<dbReference type="PROSITE" id="PS51192">
    <property type="entry name" value="HELICASE_ATP_BIND_1"/>
    <property type="match status" value="1"/>
</dbReference>
<dbReference type="Proteomes" id="UP000501076">
    <property type="component" value="Plasmid pFDU301A"/>
</dbReference>
<dbReference type="Gene3D" id="3.40.50.300">
    <property type="entry name" value="P-loop containing nucleotide triphosphate hydrolases"/>
    <property type="match status" value="2"/>
</dbReference>
<dbReference type="GO" id="GO:0016787">
    <property type="term" value="F:hydrolase activity"/>
    <property type="evidence" value="ECO:0007669"/>
    <property type="project" value="UniProtKB-KW"/>
</dbReference>
<dbReference type="InterPro" id="IPR006474">
    <property type="entry name" value="Helicase_Cas3_CRISPR-ass_core"/>
</dbReference>
<proteinExistence type="inferred from homology"/>
<dbReference type="GO" id="GO:0005524">
    <property type="term" value="F:ATP binding"/>
    <property type="evidence" value="ECO:0007669"/>
    <property type="project" value="UniProtKB-KW"/>
</dbReference>
<keyword evidence="5" id="KW-0547">Nucleotide-binding</keyword>
<dbReference type="AlphaFoldDB" id="A0A6M6E8M2"/>
<evidence type="ECO:0000256" key="4">
    <source>
        <dbReference type="ARBA" id="ARBA00022723"/>
    </source>
</evidence>
<keyword evidence="3" id="KW-0540">Nuclease</keyword>
<reference evidence="12 13" key="1">
    <citation type="submission" date="2019-10" db="EMBL/GenBank/DDBJ databases">
        <title>Complete genome sequences for adaption low water activity.</title>
        <authorList>
            <person name="Zhao L."/>
            <person name="Zhong J."/>
        </authorList>
    </citation>
    <scope>NUCLEOTIDE SEQUENCE [LARGE SCALE GENOMIC DNA]</scope>
    <source>
        <strain evidence="12 13">FDU301</strain>
        <plasmid evidence="13">pfdu301a</plasmid>
    </source>
</reference>
<dbReference type="InterPro" id="IPR006483">
    <property type="entry name" value="CRISPR-assoc_Cas3_HD"/>
</dbReference>
<feature type="domain" description="HD Cas3-type" evidence="11">
    <location>
        <begin position="25"/>
        <end position="226"/>
    </location>
</feature>
<dbReference type="CDD" id="cd09641">
    <property type="entry name" value="Cas3''_I"/>
    <property type="match status" value="1"/>
</dbReference>
<evidence type="ECO:0000313" key="12">
    <source>
        <dbReference type="EMBL" id="QJX79935.1"/>
    </source>
</evidence>
<evidence type="ECO:0000256" key="6">
    <source>
        <dbReference type="ARBA" id="ARBA00022801"/>
    </source>
</evidence>
<protein>
    <submittedName>
        <fullName evidence="12">CRISPR-associated helicase Cas3</fullName>
    </submittedName>
</protein>
<dbReference type="GO" id="GO:0004386">
    <property type="term" value="F:helicase activity"/>
    <property type="evidence" value="ECO:0007669"/>
    <property type="project" value="UniProtKB-KW"/>
</dbReference>
<keyword evidence="12" id="KW-0614">Plasmid</keyword>
<evidence type="ECO:0000256" key="3">
    <source>
        <dbReference type="ARBA" id="ARBA00022722"/>
    </source>
</evidence>
<evidence type="ECO:0000259" key="11">
    <source>
        <dbReference type="PROSITE" id="PS51643"/>
    </source>
</evidence>
<dbReference type="NCBIfam" id="TIGR01587">
    <property type="entry name" value="cas3_core"/>
    <property type="match status" value="1"/>
</dbReference>
<dbReference type="Pfam" id="PF22590">
    <property type="entry name" value="Cas3-like_C_2"/>
    <property type="match status" value="1"/>
</dbReference>
<evidence type="ECO:0000259" key="10">
    <source>
        <dbReference type="PROSITE" id="PS51192"/>
    </source>
</evidence>
<dbReference type="Gene3D" id="1.10.3210.30">
    <property type="match status" value="1"/>
</dbReference>
<dbReference type="InterPro" id="IPR054712">
    <property type="entry name" value="Cas3-like_dom"/>
</dbReference>
<keyword evidence="8" id="KW-0067">ATP-binding</keyword>
<comment type="similarity">
    <text evidence="2">In the central section; belongs to the CRISPR-associated helicase Cas3 family.</text>
</comment>
<dbReference type="GO" id="GO:0051607">
    <property type="term" value="P:defense response to virus"/>
    <property type="evidence" value="ECO:0007669"/>
    <property type="project" value="UniProtKB-KW"/>
</dbReference>
<keyword evidence="9" id="KW-0051">Antiviral defense</keyword>
<gene>
    <name evidence="12" type="primary">cas3</name>
    <name evidence="12" type="ORF">FDZ14_27935</name>
</gene>
<dbReference type="EMBL" id="CP045273">
    <property type="protein sequence ID" value="QJX79935.1"/>
    <property type="molecule type" value="Genomic_DNA"/>
</dbReference>
<evidence type="ECO:0000313" key="13">
    <source>
        <dbReference type="Proteomes" id="UP000501076"/>
    </source>
</evidence>
<evidence type="ECO:0000256" key="9">
    <source>
        <dbReference type="ARBA" id="ARBA00023118"/>
    </source>
</evidence>
<organism evidence="12 13">
    <name type="scientific">Priestia megaterium</name>
    <name type="common">Bacillus megaterium</name>
    <dbReference type="NCBI Taxonomy" id="1404"/>
    <lineage>
        <taxon>Bacteria</taxon>
        <taxon>Bacillati</taxon>
        <taxon>Bacillota</taxon>
        <taxon>Bacilli</taxon>
        <taxon>Bacillales</taxon>
        <taxon>Bacillaceae</taxon>
        <taxon>Priestia</taxon>
    </lineage>
</organism>
<geneLocation type="plasmid" evidence="13">
    <name>pfdu301a</name>
</geneLocation>
<sequence length="827" mass="96875">MSVLKNSKPICINEVPVAHIRNNDDGIKVESLAEHTELVVEYYQSFIELEHIDKCLKSMISSGEWSIVLYLMKKAVKYHDYGKISPIFQNKINNRPTGGKDSGHSYLSAIMYMEKMTTFIKSSSKCKELGENKMLSIMHLFANNIKGHHTSIDSIYRKERRKTTPHFYNKLNEYETNIRMKLEELQSFVGEDYILPNFNAEVKELDKRYFYLGKLHYSLLINSDFLATTAFFNDYDQRTQSAKDVVRNLFLSKNTMDSVREYYEQTPLMSSIRQKKIASEMNILRTEIFLEVEKNFLKRPFEKIYYLTSPAGSGKTNIGFNVALLIAEYQKKSKIVQVLPLNAVGEQSFDFIQSMLEHTEVNAELINSSGIYTSELDVERTTEWYDVYHLHRQMLGFNYIVTSHVRLFDSLFSSNRIRNLPLLHLCNSVIIIDEIQAYSENKWQEIAYALNDVAEFFNITFVIMSATMVYLNQFLQKESYDLLENKSHYLTHPIFKNRFEVDDSYLNKVNTITDVVDMVNKINQKDKRILIEVETKKKAYELYRLINENVLKDNVMLLTSDENRFARNVIIQALKKENDNGDFLLKDVVLIATSVIEYGVDIDFDIGIKQVTALDAEEQFGGRINRSNKRSGVLYLIDLDDAMRSHLRSGYRYRLDNRFALYKLSNNDKQLEALREKKIDELYTSIINCINDEKLPELLTIYKNKDYNNLEECMKLIEENDYQETYFIPYIDSHNNQSLDGYVVYSEYLQLLTNLTLGYGEKKIKLLENRSKMEPFLFKVNKKTAQKLGLKKRDEEENKPFYYSERSDLLEDVVILNAKYKRLKTLV</sequence>
<keyword evidence="4" id="KW-0479">Metal-binding</keyword>
<evidence type="ECO:0000256" key="7">
    <source>
        <dbReference type="ARBA" id="ARBA00022806"/>
    </source>
</evidence>
<accession>A0A6M6E8M2</accession>
<keyword evidence="6" id="KW-0378">Hydrolase</keyword>
<dbReference type="PROSITE" id="PS51643">
    <property type="entry name" value="HD_CAS3"/>
    <property type="match status" value="1"/>
</dbReference>
<dbReference type="GO" id="GO:0046872">
    <property type="term" value="F:metal ion binding"/>
    <property type="evidence" value="ECO:0007669"/>
    <property type="project" value="UniProtKB-KW"/>
</dbReference>
<dbReference type="InterPro" id="IPR038257">
    <property type="entry name" value="CRISPR-assoc_Cas3_HD_sf"/>
</dbReference>